<evidence type="ECO:0000313" key="1">
    <source>
        <dbReference type="EMBL" id="OBZ79789.1"/>
    </source>
</evidence>
<dbReference type="OMA" id="MFACCEP"/>
<evidence type="ECO:0000313" key="2">
    <source>
        <dbReference type="Proteomes" id="UP000092993"/>
    </source>
</evidence>
<sequence length="303" mass="33281">MPSSTSYGAGCDFIIRSIDGTQFRVRRDCLEAGSQVFRDMFACCEPDFVTDMYGDDQALDLTEPSVLLDLLFRFLHSPPESYVADETDEEDADSVASFTRIRVVFPGSAIPLPVLSVLITLADKYALSQPLLQCLYSHLAAHASTSPLRVYGYAIGLGLDSIAAKASMYLLHPPLSEYSPEEVKVIPTADAYHRLLLLHDHRIKALREVLIGESIFPHGYGQCVKHSQTTTALWEQRKRVVAQQLQAATDAAAEMAEVQTKLDACQTCSKACTAALSMLDYKCGKVLKRVDQLAPEVSIGRSS</sequence>
<proteinExistence type="predicted"/>
<organism evidence="1 2">
    <name type="scientific">Grifola frondosa</name>
    <name type="common">Maitake</name>
    <name type="synonym">Polyporus frondosus</name>
    <dbReference type="NCBI Taxonomy" id="5627"/>
    <lineage>
        <taxon>Eukaryota</taxon>
        <taxon>Fungi</taxon>
        <taxon>Dikarya</taxon>
        <taxon>Basidiomycota</taxon>
        <taxon>Agaricomycotina</taxon>
        <taxon>Agaricomycetes</taxon>
        <taxon>Polyporales</taxon>
        <taxon>Grifolaceae</taxon>
        <taxon>Grifola</taxon>
    </lineage>
</organism>
<evidence type="ECO:0008006" key="3">
    <source>
        <dbReference type="Google" id="ProtNLM"/>
    </source>
</evidence>
<name>A0A1C7MTJ8_GRIFR</name>
<dbReference type="EMBL" id="LUGG01000001">
    <property type="protein sequence ID" value="OBZ79789.1"/>
    <property type="molecule type" value="Genomic_DNA"/>
</dbReference>
<dbReference type="AlphaFoldDB" id="A0A1C7MTJ8"/>
<dbReference type="OrthoDB" id="3335429at2759"/>
<comment type="caution">
    <text evidence="1">The sequence shown here is derived from an EMBL/GenBank/DDBJ whole genome shotgun (WGS) entry which is preliminary data.</text>
</comment>
<gene>
    <name evidence="1" type="ORF">A0H81_00528</name>
</gene>
<reference evidence="1 2" key="1">
    <citation type="submission" date="2016-03" db="EMBL/GenBank/DDBJ databases">
        <title>Whole genome sequencing of Grifola frondosa 9006-11.</title>
        <authorList>
            <person name="Min B."/>
            <person name="Park H."/>
            <person name="Kim J.-G."/>
            <person name="Cho H."/>
            <person name="Oh Y.-L."/>
            <person name="Kong W.-S."/>
            <person name="Choi I.-G."/>
        </authorList>
    </citation>
    <scope>NUCLEOTIDE SEQUENCE [LARGE SCALE GENOMIC DNA]</scope>
    <source>
        <strain evidence="1 2">9006-11</strain>
    </source>
</reference>
<protein>
    <recommendedName>
        <fullName evidence="3">BTB domain-containing protein</fullName>
    </recommendedName>
</protein>
<accession>A0A1C7MTJ8</accession>
<dbReference type="Proteomes" id="UP000092993">
    <property type="component" value="Unassembled WGS sequence"/>
</dbReference>
<keyword evidence="2" id="KW-1185">Reference proteome</keyword>